<dbReference type="Gene3D" id="3.40.50.10240">
    <property type="entry name" value="Thiamin pyrophosphokinase, catalytic domain"/>
    <property type="match status" value="1"/>
</dbReference>
<keyword evidence="4" id="KW-0067">ATP-binding</keyword>
<dbReference type="Proteomes" id="UP001652445">
    <property type="component" value="Unassembled WGS sequence"/>
</dbReference>
<keyword evidence="7" id="KW-1185">Reference proteome</keyword>
<evidence type="ECO:0000256" key="3">
    <source>
        <dbReference type="ARBA" id="ARBA00022777"/>
    </source>
</evidence>
<evidence type="ECO:0000313" key="6">
    <source>
        <dbReference type="EMBL" id="MCU6795936.1"/>
    </source>
</evidence>
<dbReference type="NCBIfam" id="NF040608">
    <property type="entry name" value="division_SteA"/>
    <property type="match status" value="1"/>
</dbReference>
<reference evidence="6 7" key="1">
    <citation type="submission" date="2022-09" db="EMBL/GenBank/DDBJ databases">
        <authorList>
            <person name="Han X.L."/>
            <person name="Wang Q."/>
            <person name="Lu T."/>
        </authorList>
    </citation>
    <scope>NUCLEOTIDE SEQUENCE [LARGE SCALE GENOMIC DNA]</scope>
    <source>
        <strain evidence="6 7">WQ 127069</strain>
    </source>
</reference>
<name>A0ABT2UPD3_9BACL</name>
<dbReference type="InterPro" id="IPR036759">
    <property type="entry name" value="TPK_catalytic_sf"/>
</dbReference>
<feature type="domain" description="Thiamin pyrophosphokinase catalytic" evidence="5">
    <location>
        <begin position="198"/>
        <end position="235"/>
    </location>
</feature>
<evidence type="ECO:0000256" key="1">
    <source>
        <dbReference type="ARBA" id="ARBA00022679"/>
    </source>
</evidence>
<keyword evidence="1" id="KW-0808">Transferase</keyword>
<organism evidence="6 7">
    <name type="scientific">Paenibacillus baimaensis</name>
    <dbReference type="NCBI Taxonomy" id="2982185"/>
    <lineage>
        <taxon>Bacteria</taxon>
        <taxon>Bacillati</taxon>
        <taxon>Bacillota</taxon>
        <taxon>Bacilli</taxon>
        <taxon>Bacillales</taxon>
        <taxon>Paenibacillaceae</taxon>
        <taxon>Paenibacillus</taxon>
    </lineage>
</organism>
<keyword evidence="3" id="KW-0418">Kinase</keyword>
<dbReference type="RefSeq" id="WP_262686810.1">
    <property type="nucleotide sequence ID" value="NZ_JAOQIO010000095.1"/>
</dbReference>
<gene>
    <name evidence="6" type="primary">steA</name>
    <name evidence="6" type="ORF">OB236_27835</name>
</gene>
<dbReference type="InterPro" id="IPR007371">
    <property type="entry name" value="TPK_catalytic"/>
</dbReference>
<accession>A0ABT2UPD3</accession>
<keyword evidence="2" id="KW-0547">Nucleotide-binding</keyword>
<comment type="caution">
    <text evidence="6">The sequence shown here is derived from an EMBL/GenBank/DDBJ whole genome shotgun (WGS) entry which is preliminary data.</text>
</comment>
<dbReference type="Pfam" id="PF04263">
    <property type="entry name" value="TPK_catalytic"/>
    <property type="match status" value="1"/>
</dbReference>
<sequence length="354" mass="39492">MAIRKEESLTGHIKGIAQVDRRTKQLMRNIEPGMIAVIHHMDLDELAAEGLIRADVRLVVNAGPVMSGTVPVRGPLLLLDKGIPIVQIEPMWLPFIPDRSELQLTEAGIVIDNHVLPCERFTREEWFLHYHKALSTMQEQLSIFMDNTLAFASLEKERILKPLRCKAMKTRLEGRPVLIVIRGDHYISDLKVLHGYIHKQQPVLIGVDGGADAILEQGFMPDLIVGDMDSVSDAALLCGAELVVQAYSDGTAPGMRRLLAMGLQAITLPACGTSEDMALLLAYDHDCESIIAIGTHNHMFDFMKKGRLGMGSSMLVRIKVGSKLTDAKGFHSLFPDEQEHLWKRLLRRLLGWLM</sequence>
<dbReference type="InterPro" id="IPR047795">
    <property type="entry name" value="Put_SteA-like"/>
</dbReference>
<evidence type="ECO:0000259" key="5">
    <source>
        <dbReference type="Pfam" id="PF04263"/>
    </source>
</evidence>
<proteinExistence type="predicted"/>
<protein>
    <submittedName>
        <fullName evidence="6">Cytokinetic ring protein SteA</fullName>
    </submittedName>
</protein>
<evidence type="ECO:0000256" key="2">
    <source>
        <dbReference type="ARBA" id="ARBA00022741"/>
    </source>
</evidence>
<evidence type="ECO:0000256" key="4">
    <source>
        <dbReference type="ARBA" id="ARBA00022840"/>
    </source>
</evidence>
<dbReference type="SUPFAM" id="SSF63999">
    <property type="entry name" value="Thiamin pyrophosphokinase, catalytic domain"/>
    <property type="match status" value="1"/>
</dbReference>
<evidence type="ECO:0000313" key="7">
    <source>
        <dbReference type="Proteomes" id="UP001652445"/>
    </source>
</evidence>
<dbReference type="EMBL" id="JAOQIO010000095">
    <property type="protein sequence ID" value="MCU6795936.1"/>
    <property type="molecule type" value="Genomic_DNA"/>
</dbReference>